<keyword evidence="2" id="KW-1185">Reference proteome</keyword>
<dbReference type="STRING" id="408074.SAMN05660909_04150"/>
<accession>A0A1H4F3T6</accession>
<reference evidence="2" key="1">
    <citation type="submission" date="2016-10" db="EMBL/GenBank/DDBJ databases">
        <authorList>
            <person name="Varghese N."/>
            <person name="Submissions S."/>
        </authorList>
    </citation>
    <scope>NUCLEOTIDE SEQUENCE [LARGE SCALE GENOMIC DNA]</scope>
    <source>
        <strain evidence="2">DSM 23920</strain>
    </source>
</reference>
<name>A0A1H4F3T6_9BACT</name>
<organism evidence="1 2">
    <name type="scientific">Chitinophaga terrae</name>
    <name type="common">ex Kim and Jung 2007</name>
    <dbReference type="NCBI Taxonomy" id="408074"/>
    <lineage>
        <taxon>Bacteria</taxon>
        <taxon>Pseudomonadati</taxon>
        <taxon>Bacteroidota</taxon>
        <taxon>Chitinophagia</taxon>
        <taxon>Chitinophagales</taxon>
        <taxon>Chitinophagaceae</taxon>
        <taxon>Chitinophaga</taxon>
    </lineage>
</organism>
<dbReference type="EMBL" id="FNRL01000022">
    <property type="protein sequence ID" value="SEA91984.1"/>
    <property type="molecule type" value="Genomic_DNA"/>
</dbReference>
<dbReference type="AlphaFoldDB" id="A0A1H4F3T6"/>
<protein>
    <submittedName>
        <fullName evidence="1">Uncharacterized protein</fullName>
    </submittedName>
</protein>
<evidence type="ECO:0000313" key="2">
    <source>
        <dbReference type="Proteomes" id="UP000199656"/>
    </source>
</evidence>
<dbReference type="RefSeq" id="WP_089763797.1">
    <property type="nucleotide sequence ID" value="NZ_BKAT01000036.1"/>
</dbReference>
<dbReference type="Proteomes" id="UP000199656">
    <property type="component" value="Unassembled WGS sequence"/>
</dbReference>
<evidence type="ECO:0000313" key="1">
    <source>
        <dbReference type="EMBL" id="SEA91984.1"/>
    </source>
</evidence>
<gene>
    <name evidence="1" type="ORF">SAMN05660909_04150</name>
</gene>
<proteinExistence type="predicted"/>
<sequence>MPVVNVYYNFTKDRLIDPPIQIAFNAKPANLVNDMQSVDSYKGVVKNVYIDNNEIEVAVELEGIKSTNWSITVQVEILPRKATDKLHDLSTSPITDTLPESGYAWHAKVYSIL</sequence>